<dbReference type="PANTHER" id="PTHR42798:SF7">
    <property type="entry name" value="ALPHA-D-RIBOSE 1-METHYLPHOSPHONATE 5-TRIPHOSPHATE SYNTHASE SUBUNIT PHNL"/>
    <property type="match status" value="1"/>
</dbReference>
<dbReference type="NCBIfam" id="TIGR02324">
    <property type="entry name" value="CP_lyasePhnL"/>
    <property type="match status" value="1"/>
</dbReference>
<evidence type="ECO:0000313" key="6">
    <source>
        <dbReference type="Proteomes" id="UP000663479"/>
    </source>
</evidence>
<dbReference type="InterPro" id="IPR017871">
    <property type="entry name" value="ABC_transporter-like_CS"/>
</dbReference>
<evidence type="ECO:0000256" key="2">
    <source>
        <dbReference type="ARBA" id="ARBA00022741"/>
    </source>
</evidence>
<dbReference type="Gene3D" id="3.40.50.300">
    <property type="entry name" value="P-loop containing nucleotide triphosphate hydrolases"/>
    <property type="match status" value="1"/>
</dbReference>
<dbReference type="SUPFAM" id="SSF52540">
    <property type="entry name" value="P-loop containing nucleoside triphosphate hydrolases"/>
    <property type="match status" value="1"/>
</dbReference>
<evidence type="ECO:0000313" key="5">
    <source>
        <dbReference type="EMBL" id="QRL05268.1"/>
    </source>
</evidence>
<evidence type="ECO:0000256" key="1">
    <source>
        <dbReference type="ARBA" id="ARBA00005417"/>
    </source>
</evidence>
<dbReference type="Pfam" id="PF00005">
    <property type="entry name" value="ABC_tran"/>
    <property type="match status" value="1"/>
</dbReference>
<name>A0AAP9ZHR5_9GAMM</name>
<feature type="domain" description="ABC transporter" evidence="4">
    <location>
        <begin position="8"/>
        <end position="255"/>
    </location>
</feature>
<dbReference type="Proteomes" id="UP000663479">
    <property type="component" value="Chromosome"/>
</dbReference>
<dbReference type="GO" id="GO:0016829">
    <property type="term" value="F:lyase activity"/>
    <property type="evidence" value="ECO:0007669"/>
    <property type="project" value="UniProtKB-KW"/>
</dbReference>
<dbReference type="InterPro" id="IPR003439">
    <property type="entry name" value="ABC_transporter-like_ATP-bd"/>
</dbReference>
<dbReference type="EMBL" id="CP066539">
    <property type="protein sequence ID" value="QRL05268.1"/>
    <property type="molecule type" value="Genomic_DNA"/>
</dbReference>
<dbReference type="SMART" id="SM00382">
    <property type="entry name" value="AAA"/>
    <property type="match status" value="1"/>
</dbReference>
<reference evidence="5" key="1">
    <citation type="submission" date="2020-12" db="EMBL/GenBank/DDBJ databases">
        <title>Genome reconstruction of Halomonas venusta strain DSM 4743.</title>
        <authorList>
            <person name="Aguirre-Garrido J.F."/>
            <person name="Hernandez-Soto L.M."/>
            <person name="Martinez-Abarca F."/>
        </authorList>
    </citation>
    <scope>NUCLEOTIDE SEQUENCE</scope>
    <source>
        <strain evidence="5">4743</strain>
    </source>
</reference>
<dbReference type="PROSITE" id="PS00211">
    <property type="entry name" value="ABC_TRANSPORTER_1"/>
    <property type="match status" value="1"/>
</dbReference>
<evidence type="ECO:0000259" key="4">
    <source>
        <dbReference type="PROSITE" id="PS50893"/>
    </source>
</evidence>
<dbReference type="PROSITE" id="PS50893">
    <property type="entry name" value="ABC_TRANSPORTER_2"/>
    <property type="match status" value="1"/>
</dbReference>
<dbReference type="GO" id="GO:0005524">
    <property type="term" value="F:ATP binding"/>
    <property type="evidence" value="ECO:0007669"/>
    <property type="project" value="UniProtKB-KW"/>
</dbReference>
<keyword evidence="5" id="KW-0456">Lyase</keyword>
<dbReference type="AlphaFoldDB" id="A0AAP9ZHR5"/>
<protein>
    <submittedName>
        <fullName evidence="5">Phosphonate C-P lyase system protein PhnL</fullName>
    </submittedName>
</protein>
<evidence type="ECO:0000256" key="3">
    <source>
        <dbReference type="ARBA" id="ARBA00022840"/>
    </source>
</evidence>
<dbReference type="InterPro" id="IPR003593">
    <property type="entry name" value="AAA+_ATPase"/>
</dbReference>
<organism evidence="5 6">
    <name type="scientific">Vreelandella venusta</name>
    <dbReference type="NCBI Taxonomy" id="44935"/>
    <lineage>
        <taxon>Bacteria</taxon>
        <taxon>Pseudomonadati</taxon>
        <taxon>Pseudomonadota</taxon>
        <taxon>Gammaproteobacteria</taxon>
        <taxon>Oceanospirillales</taxon>
        <taxon>Halomonadaceae</taxon>
        <taxon>Vreelandella</taxon>
    </lineage>
</organism>
<proteinExistence type="inferred from homology"/>
<gene>
    <name evidence="5" type="primary">phnL</name>
    <name evidence="5" type="ORF">JDS37_02140</name>
</gene>
<dbReference type="GO" id="GO:0016887">
    <property type="term" value="F:ATP hydrolysis activity"/>
    <property type="evidence" value="ECO:0007669"/>
    <property type="project" value="InterPro"/>
</dbReference>
<keyword evidence="2" id="KW-0547">Nucleotide-binding</keyword>
<comment type="similarity">
    <text evidence="1">Belongs to the ABC transporter superfamily.</text>
</comment>
<accession>A0AAP9ZHR5</accession>
<dbReference type="InterPro" id="IPR027417">
    <property type="entry name" value="P-loop_NTPase"/>
</dbReference>
<dbReference type="InterPro" id="IPR012701">
    <property type="entry name" value="CP_lyase_PhnL"/>
</dbReference>
<sequence length="267" mass="29023">MANKQVFLSASSLDKSFILHAQGGQQLTVMRGLELSLVPGECLVLAGRSGIGKSTLLKMVNGNYRVSGGRLTLHFDDSELELSDLPAHAWHVLRRDVIGYVSQFLRVVPRVSAREVVMEPLLSRGCEVNEARSRAEALLARLNLPERLWSLAPGTFSGGEQQRVNIARGFIAEHPLLLLDEPTASLDSANRDVVVELILEAKARGSAMLGIFHDEDVRDRVADRLLPLENHMLRSSDTLFSDADSGQASASAFATSPAGKSDTKEAL</sequence>
<keyword evidence="3" id="KW-0067">ATP-binding</keyword>
<dbReference type="PANTHER" id="PTHR42798">
    <property type="entry name" value="LIPOPROTEIN-RELEASING SYSTEM ATP-BINDING PROTEIN LOLD"/>
    <property type="match status" value="1"/>
</dbReference>